<evidence type="ECO:0000259" key="5">
    <source>
        <dbReference type="SMART" id="SM00849"/>
    </source>
</evidence>
<dbReference type="SUPFAM" id="SSF56281">
    <property type="entry name" value="Metallo-hydrolase/oxidoreductase"/>
    <property type="match status" value="1"/>
</dbReference>
<keyword evidence="3" id="KW-0378">Hydrolase</keyword>
<keyword evidence="7" id="KW-1185">Reference proteome</keyword>
<dbReference type="Gene3D" id="3.60.15.10">
    <property type="entry name" value="Ribonuclease Z/Hydroxyacylglutathione hydrolase-like"/>
    <property type="match status" value="1"/>
</dbReference>
<evidence type="ECO:0000313" key="6">
    <source>
        <dbReference type="EMBL" id="CUU01461.1"/>
    </source>
</evidence>
<evidence type="ECO:0000256" key="3">
    <source>
        <dbReference type="ARBA" id="ARBA00022801"/>
    </source>
</evidence>
<evidence type="ECO:0000256" key="1">
    <source>
        <dbReference type="ARBA" id="ARBA00001947"/>
    </source>
</evidence>
<evidence type="ECO:0000313" key="7">
    <source>
        <dbReference type="Proteomes" id="UP000320623"/>
    </source>
</evidence>
<gene>
    <name evidence="6" type="ORF">JGI1_00258</name>
</gene>
<keyword evidence="2" id="KW-0479">Metal-binding</keyword>
<feature type="domain" description="Metallo-beta-lactamase" evidence="5">
    <location>
        <begin position="12"/>
        <end position="191"/>
    </location>
</feature>
<dbReference type="InterPro" id="IPR001279">
    <property type="entry name" value="Metallo-B-lactamas"/>
</dbReference>
<dbReference type="GO" id="GO:0016787">
    <property type="term" value="F:hydrolase activity"/>
    <property type="evidence" value="ECO:0007669"/>
    <property type="project" value="UniProtKB-KW"/>
</dbReference>
<dbReference type="Pfam" id="PF00753">
    <property type="entry name" value="Lactamase_B"/>
    <property type="match status" value="1"/>
</dbReference>
<dbReference type="CDD" id="cd06262">
    <property type="entry name" value="metallo-hydrolase-like_MBL-fold"/>
    <property type="match status" value="1"/>
</dbReference>
<dbReference type="PANTHER" id="PTHR46233">
    <property type="entry name" value="HYDROXYACYLGLUTATHIONE HYDROLASE GLOC"/>
    <property type="match status" value="1"/>
</dbReference>
<dbReference type="AlphaFoldDB" id="A0A0S4MRX5"/>
<dbReference type="OrthoDB" id="9802991at2"/>
<dbReference type="RefSeq" id="WP_140944063.1">
    <property type="nucleotide sequence ID" value="NZ_FAOO01000002.1"/>
</dbReference>
<dbReference type="PANTHER" id="PTHR46233:SF3">
    <property type="entry name" value="HYDROXYACYLGLUTATHIONE HYDROLASE GLOC"/>
    <property type="match status" value="1"/>
</dbReference>
<dbReference type="InterPro" id="IPR036866">
    <property type="entry name" value="RibonucZ/Hydroxyglut_hydro"/>
</dbReference>
<proteinExistence type="predicted"/>
<accession>A0A0S4MRX5</accession>
<protein>
    <submittedName>
        <fullName evidence="6">Glyoxylase, beta-lactamase superfamily II</fullName>
    </submittedName>
</protein>
<dbReference type="SMART" id="SM00849">
    <property type="entry name" value="Lactamase_B"/>
    <property type="match status" value="1"/>
</dbReference>
<evidence type="ECO:0000256" key="2">
    <source>
        <dbReference type="ARBA" id="ARBA00022723"/>
    </source>
</evidence>
<dbReference type="Proteomes" id="UP000320623">
    <property type="component" value="Unassembled WGS sequence"/>
</dbReference>
<comment type="cofactor">
    <cofactor evidence="1">
        <name>Zn(2+)</name>
        <dbReference type="ChEBI" id="CHEBI:29105"/>
    </cofactor>
</comment>
<organism evidence="6 7">
    <name type="scientific">Candidatus Thermokryptus mobilis</name>
    <dbReference type="NCBI Taxonomy" id="1643428"/>
    <lineage>
        <taxon>Bacteria</taxon>
        <taxon>Pseudomonadati</taxon>
        <taxon>Candidatus Kryptoniota</taxon>
        <taxon>Candidatus Thermokryptus</taxon>
    </lineage>
</organism>
<dbReference type="EMBL" id="FAOO01000002">
    <property type="protein sequence ID" value="CUU01461.1"/>
    <property type="molecule type" value="Genomic_DNA"/>
</dbReference>
<sequence>MIIKAFESGPLLTIGYLVIDEKSGYAVVIDAPKDSASVIVEEAKKYDCEILCLINTHGHWDHIADDAEIVRLTSAKVAIHERDARLLEDPKSVVYEIPFRIEGIKPDIILNDGDIIEVGNLNLKVIHTPGHTLGSICLYEEKEKVLFSGDTLFSGTIGRTDLPGGSFEEIIKSIQDKIFVLDDDVVVYPGHGPSTTVGKEKRYNPFFNEIVINKGEEGK</sequence>
<evidence type="ECO:0000256" key="4">
    <source>
        <dbReference type="ARBA" id="ARBA00022833"/>
    </source>
</evidence>
<dbReference type="InterPro" id="IPR051453">
    <property type="entry name" value="MBL_Glyoxalase_II"/>
</dbReference>
<keyword evidence="4" id="KW-0862">Zinc</keyword>
<dbReference type="GO" id="GO:0046872">
    <property type="term" value="F:metal ion binding"/>
    <property type="evidence" value="ECO:0007669"/>
    <property type="project" value="UniProtKB-KW"/>
</dbReference>
<dbReference type="STRING" id="1643428.GCA_001442855_00245"/>
<name>A0A0S4MRX5_9BACT</name>
<reference evidence="7" key="1">
    <citation type="submission" date="2015-11" db="EMBL/GenBank/DDBJ databases">
        <authorList>
            <person name="Varghese N."/>
        </authorList>
    </citation>
    <scope>NUCLEOTIDE SEQUENCE [LARGE SCALE GENOMIC DNA]</scope>
</reference>